<proteinExistence type="predicted"/>
<sequence length="345" mass="39411">MLKLRGYCIMVCIPNGIFSKLLYRYPDLWALDRRHVCWEIAGREFADRLSNKLNQRVTTDDVKHKLLLIKASLKKLDKKPGTARTTLCAYLWYAHKLGLKRTANRLTKQLISDGEIKIKQKREEMTPQVESRTKGHLFNWQTVPEQRAQTDITNIMLKTAEPITPLMPISSLAKKTPITTVANSGAELPAAMKVAPATFGDNFNSVHKKRKLIVTLKKTFFGVFKSRQRDLFCNLMRPVKPRNECQSIREKILVNELEKLKDLVIPANRLLGVQHSGGKKYGCNTNIVSIADGHAVLAENWCKKDCQPFERYDDFLKEVETLEENECMVDMHAMPLRGRCLSEAG</sequence>
<evidence type="ECO:0000313" key="1">
    <source>
        <dbReference type="EnsemblMetazoa" id="GAUT005553-PA"/>
    </source>
</evidence>
<organism evidence="1 2">
    <name type="scientific">Glossina austeni</name>
    <name type="common">Savannah tsetse fly</name>
    <dbReference type="NCBI Taxonomy" id="7395"/>
    <lineage>
        <taxon>Eukaryota</taxon>
        <taxon>Metazoa</taxon>
        <taxon>Ecdysozoa</taxon>
        <taxon>Arthropoda</taxon>
        <taxon>Hexapoda</taxon>
        <taxon>Insecta</taxon>
        <taxon>Pterygota</taxon>
        <taxon>Neoptera</taxon>
        <taxon>Endopterygota</taxon>
        <taxon>Diptera</taxon>
        <taxon>Brachycera</taxon>
        <taxon>Muscomorpha</taxon>
        <taxon>Hippoboscoidea</taxon>
        <taxon>Glossinidae</taxon>
        <taxon>Glossina</taxon>
    </lineage>
</organism>
<keyword evidence="2" id="KW-1185">Reference proteome</keyword>
<name>A0A1A9UI35_GLOAU</name>
<accession>A0A1A9UI35</accession>
<dbReference type="EnsemblMetazoa" id="GAUT005553-RA">
    <property type="protein sequence ID" value="GAUT005553-PA"/>
    <property type="gene ID" value="GAUT005553"/>
</dbReference>
<dbReference type="VEuPathDB" id="VectorBase:GAUT005553"/>
<dbReference type="AlphaFoldDB" id="A0A1A9UI35"/>
<reference evidence="1" key="1">
    <citation type="submission" date="2020-05" db="UniProtKB">
        <authorList>
            <consortium name="EnsemblMetazoa"/>
        </authorList>
    </citation>
    <scope>IDENTIFICATION</scope>
    <source>
        <strain evidence="1">TTRI</strain>
    </source>
</reference>
<dbReference type="Proteomes" id="UP000078200">
    <property type="component" value="Unassembled WGS sequence"/>
</dbReference>
<protein>
    <submittedName>
        <fullName evidence="1">Uncharacterized protein</fullName>
    </submittedName>
</protein>
<evidence type="ECO:0000313" key="2">
    <source>
        <dbReference type="Proteomes" id="UP000078200"/>
    </source>
</evidence>